<dbReference type="Proteomes" id="UP001477672">
    <property type="component" value="Unassembled WGS sequence"/>
</dbReference>
<feature type="transmembrane region" description="Helical" evidence="1">
    <location>
        <begin position="66"/>
        <end position="84"/>
    </location>
</feature>
<accession>A0ABV1GAL2</accession>
<feature type="transmembrane region" description="Helical" evidence="1">
    <location>
        <begin position="91"/>
        <end position="110"/>
    </location>
</feature>
<organism evidence="2 3">
    <name type="scientific">Ruthenibacterium intestinale</name>
    <dbReference type="NCBI Taxonomy" id="3133163"/>
    <lineage>
        <taxon>Bacteria</taxon>
        <taxon>Bacillati</taxon>
        <taxon>Bacillota</taxon>
        <taxon>Clostridia</taxon>
        <taxon>Eubacteriales</taxon>
        <taxon>Oscillospiraceae</taxon>
        <taxon>Ruthenibacterium</taxon>
    </lineage>
</organism>
<name>A0ABV1GAL2_9FIRM</name>
<comment type="caution">
    <text evidence="2">The sequence shown here is derived from an EMBL/GenBank/DDBJ whole genome shotgun (WGS) entry which is preliminary data.</text>
</comment>
<proteinExistence type="predicted"/>
<dbReference type="Pfam" id="PF05437">
    <property type="entry name" value="AzlD"/>
    <property type="match status" value="1"/>
</dbReference>
<dbReference type="RefSeq" id="WP_349214004.1">
    <property type="nucleotide sequence ID" value="NZ_JBBMFA010000015.1"/>
</dbReference>
<protein>
    <submittedName>
        <fullName evidence="2">Branched-chain amino acid transporter permease</fullName>
    </submittedName>
</protein>
<reference evidence="2 3" key="1">
    <citation type="submission" date="2024-03" db="EMBL/GenBank/DDBJ databases">
        <title>Human intestinal bacterial collection.</title>
        <authorList>
            <person name="Pauvert C."/>
            <person name="Hitch T.C.A."/>
            <person name="Clavel T."/>
        </authorList>
    </citation>
    <scope>NUCLEOTIDE SEQUENCE [LARGE SCALE GENOMIC DNA]</scope>
    <source>
        <strain evidence="2 3">CLA-JM-H11</strain>
    </source>
</reference>
<dbReference type="EMBL" id="JBBMFA010000015">
    <property type="protein sequence ID" value="MEQ2518876.1"/>
    <property type="molecule type" value="Genomic_DNA"/>
</dbReference>
<keyword evidence="1" id="KW-0812">Transmembrane</keyword>
<keyword evidence="1" id="KW-0472">Membrane</keyword>
<dbReference type="PIRSF" id="PIRSF003203">
    <property type="entry name" value="AzlD"/>
    <property type="match status" value="1"/>
</dbReference>
<keyword evidence="3" id="KW-1185">Reference proteome</keyword>
<evidence type="ECO:0000313" key="2">
    <source>
        <dbReference type="EMBL" id="MEQ2518876.1"/>
    </source>
</evidence>
<evidence type="ECO:0000313" key="3">
    <source>
        <dbReference type="Proteomes" id="UP001477672"/>
    </source>
</evidence>
<sequence length="111" mass="11764">MSIGAAQQIFLVGVLAAATALTRFAPFWLFPKERPVPKAISYLGKVLPGAAMGLLVVYCLKDVEWMAPPHGAAEILAVAAVVALHCWKRNTLLSVGGGTVLYMLLVQGVFA</sequence>
<gene>
    <name evidence="2" type="ORF">WMO24_00225</name>
</gene>
<evidence type="ECO:0000256" key="1">
    <source>
        <dbReference type="SAM" id="Phobius"/>
    </source>
</evidence>
<dbReference type="InterPro" id="IPR008407">
    <property type="entry name" value="Brnchd-chn_aa_trnsp_AzlD"/>
</dbReference>
<keyword evidence="1" id="KW-1133">Transmembrane helix</keyword>
<feature type="transmembrane region" description="Helical" evidence="1">
    <location>
        <begin position="6"/>
        <end position="30"/>
    </location>
</feature>